<evidence type="ECO:0000256" key="2">
    <source>
        <dbReference type="SAM" id="SignalP"/>
    </source>
</evidence>
<dbReference type="Proteomes" id="UP000070299">
    <property type="component" value="Unassembled WGS sequence"/>
</dbReference>
<gene>
    <name evidence="3" type="ORF">AX660_01920</name>
</gene>
<dbReference type="RefSeq" id="WP_068381613.1">
    <property type="nucleotide sequence ID" value="NZ_LSNE01000015.1"/>
</dbReference>
<keyword evidence="4" id="KW-1185">Reference proteome</keyword>
<proteinExistence type="predicted"/>
<dbReference type="SUPFAM" id="SSF53822">
    <property type="entry name" value="Periplasmic binding protein-like I"/>
    <property type="match status" value="1"/>
</dbReference>
<sequence>MSLYRFLLTSLVVLLLASCGGASTKPVEAPTVNQATPSRPPVIDTKKDYIKIAEETFAQTGSLSQRNEWLIKAAEALQQQGECNKSLKFLQVLLPELTEQRQINTARLIYSECLVTLGTPEALDLAKQSLSDIKLITGYEHRVYALQATLFSQQQAWLKASQALLRSDMPEPAKSQQIWRWLQNLELSELRRAQSTHGQLQSWLQLSIILHLNGLKPQQLIEQVANWQSTHSQHALASNLPPEITRALTQQALPAANIAVLLPLSGRLASQGLALKEGILAAYLANLAKTASQDTTMATNNREPAYNLYTNNQNTQSIADTRYRKLRFFDSALKTPEQLNALVADYDFVLGPLLKESITALSTLLPEDKVMLALNRTDSDLVNPTTNIFNPGLNREHYFFALAPEDEAEQLASYIKQQGYRHPIIFTADNSVTSRMTDAFVARWKSGGEILKQPDIAVFSDSKDMRQQAESLLDVAQSKARIRQMENVADVEVFSVERNRQDVDVIVLFANPEQTELLNPIIEASLSPFAAKPLAVFASSRSYSMELSKNSLRDLRNLTFSDMPWMLPGHPWSNLANQTNELWPQRQDSLLRLFAMGFDAYELIDNLRQLKGLPQLSKQGLTGKLNVADNGVLHRHLPLAKIIQDRVTVLAVD</sequence>
<dbReference type="Gene3D" id="3.40.50.2300">
    <property type="match status" value="2"/>
</dbReference>
<accession>A0A148KLH3</accession>
<dbReference type="GO" id="GO:0030234">
    <property type="term" value="F:enzyme regulator activity"/>
    <property type="evidence" value="ECO:0007669"/>
    <property type="project" value="TreeGrafter"/>
</dbReference>
<dbReference type="PROSITE" id="PS51257">
    <property type="entry name" value="PROKAR_LIPOPROTEIN"/>
    <property type="match status" value="1"/>
</dbReference>
<dbReference type="GO" id="GO:0009252">
    <property type="term" value="P:peptidoglycan biosynthetic process"/>
    <property type="evidence" value="ECO:0007669"/>
    <property type="project" value="TreeGrafter"/>
</dbReference>
<dbReference type="EMBL" id="LSNE01000015">
    <property type="protein sequence ID" value="KXI27166.1"/>
    <property type="molecule type" value="Genomic_DNA"/>
</dbReference>
<organism evidence="3 4">
    <name type="scientific">Paraglaciecola hydrolytica</name>
    <dbReference type="NCBI Taxonomy" id="1799789"/>
    <lineage>
        <taxon>Bacteria</taxon>
        <taxon>Pseudomonadati</taxon>
        <taxon>Pseudomonadota</taxon>
        <taxon>Gammaproteobacteria</taxon>
        <taxon>Alteromonadales</taxon>
        <taxon>Alteromonadaceae</taxon>
        <taxon>Paraglaciecola</taxon>
    </lineage>
</organism>
<evidence type="ECO:0008006" key="5">
    <source>
        <dbReference type="Google" id="ProtNLM"/>
    </source>
</evidence>
<dbReference type="Pfam" id="PF04348">
    <property type="entry name" value="LppC"/>
    <property type="match status" value="2"/>
</dbReference>
<dbReference type="InterPro" id="IPR007443">
    <property type="entry name" value="LpoA"/>
</dbReference>
<reference evidence="4" key="1">
    <citation type="submission" date="2016-02" db="EMBL/GenBank/DDBJ databases">
        <authorList>
            <person name="Schultz-Johansen M."/>
            <person name="Glaring M.A."/>
            <person name="Bech P.K."/>
            <person name="Stougaard P."/>
        </authorList>
    </citation>
    <scope>NUCLEOTIDE SEQUENCE [LARGE SCALE GENOMIC DNA]</scope>
    <source>
        <strain evidence="4">S66</strain>
    </source>
</reference>
<keyword evidence="2" id="KW-0732">Signal</keyword>
<name>A0A148KLH3_9ALTE</name>
<comment type="caution">
    <text evidence="3">The sequence shown here is derived from an EMBL/GenBank/DDBJ whole genome shotgun (WGS) entry which is preliminary data.</text>
</comment>
<evidence type="ECO:0000313" key="4">
    <source>
        <dbReference type="Proteomes" id="UP000070299"/>
    </source>
</evidence>
<dbReference type="CDD" id="cd06339">
    <property type="entry name" value="PBP1_YraM_LppC_lipoprotein-like"/>
    <property type="match status" value="1"/>
</dbReference>
<dbReference type="OrthoDB" id="6708821at2"/>
<keyword evidence="1" id="KW-0472">Membrane</keyword>
<dbReference type="Gene3D" id="1.25.40.650">
    <property type="match status" value="1"/>
</dbReference>
<dbReference type="STRING" id="1799789.AX660_01920"/>
<dbReference type="InterPro" id="IPR028082">
    <property type="entry name" value="Peripla_BP_I"/>
</dbReference>
<dbReference type="AlphaFoldDB" id="A0A148KLH3"/>
<dbReference type="PANTHER" id="PTHR38038">
    <property type="entry name" value="PENICILLIN-BINDING PROTEIN ACTIVATOR LPOA"/>
    <property type="match status" value="1"/>
</dbReference>
<protein>
    <recommendedName>
        <fullName evidence="5">LppC family lipoprotein</fullName>
    </recommendedName>
</protein>
<feature type="signal peptide" evidence="2">
    <location>
        <begin position="1"/>
        <end position="24"/>
    </location>
</feature>
<evidence type="ECO:0000256" key="1">
    <source>
        <dbReference type="ARBA" id="ARBA00023136"/>
    </source>
</evidence>
<dbReference type="GO" id="GO:0031241">
    <property type="term" value="C:periplasmic side of cell outer membrane"/>
    <property type="evidence" value="ECO:0007669"/>
    <property type="project" value="TreeGrafter"/>
</dbReference>
<feature type="chain" id="PRO_5007550117" description="LppC family lipoprotein" evidence="2">
    <location>
        <begin position="25"/>
        <end position="653"/>
    </location>
</feature>
<dbReference type="PANTHER" id="PTHR38038:SF1">
    <property type="entry name" value="PENICILLIN-BINDING PROTEIN ACTIVATOR LPOA"/>
    <property type="match status" value="1"/>
</dbReference>
<evidence type="ECO:0000313" key="3">
    <source>
        <dbReference type="EMBL" id="KXI27166.1"/>
    </source>
</evidence>